<gene>
    <name evidence="1" type="ORF">JKP88DRAFT_318035</name>
</gene>
<evidence type="ECO:0000313" key="2">
    <source>
        <dbReference type="Proteomes" id="UP000664859"/>
    </source>
</evidence>
<keyword evidence="2" id="KW-1185">Reference proteome</keyword>
<evidence type="ECO:0000313" key="1">
    <source>
        <dbReference type="EMBL" id="KAG5182721.1"/>
    </source>
</evidence>
<dbReference type="Proteomes" id="UP000664859">
    <property type="component" value="Unassembled WGS sequence"/>
</dbReference>
<name>A0A835YWG8_9STRA</name>
<accession>A0A835YWG8</accession>
<comment type="caution">
    <text evidence="1">The sequence shown here is derived from an EMBL/GenBank/DDBJ whole genome shotgun (WGS) entry which is preliminary data.</text>
</comment>
<protein>
    <submittedName>
        <fullName evidence="1">Uncharacterized protein</fullName>
    </submittedName>
</protein>
<organism evidence="1 2">
    <name type="scientific">Tribonema minus</name>
    <dbReference type="NCBI Taxonomy" id="303371"/>
    <lineage>
        <taxon>Eukaryota</taxon>
        <taxon>Sar</taxon>
        <taxon>Stramenopiles</taxon>
        <taxon>Ochrophyta</taxon>
        <taxon>PX clade</taxon>
        <taxon>Xanthophyceae</taxon>
        <taxon>Tribonematales</taxon>
        <taxon>Tribonemataceae</taxon>
        <taxon>Tribonema</taxon>
    </lineage>
</organism>
<dbReference type="EMBL" id="JAFCMP010000224">
    <property type="protein sequence ID" value="KAG5182721.1"/>
    <property type="molecule type" value="Genomic_DNA"/>
</dbReference>
<reference evidence="1" key="1">
    <citation type="submission" date="2021-02" db="EMBL/GenBank/DDBJ databases">
        <title>First Annotated Genome of the Yellow-green Alga Tribonema minus.</title>
        <authorList>
            <person name="Mahan K.M."/>
        </authorList>
    </citation>
    <scope>NUCLEOTIDE SEQUENCE</scope>
    <source>
        <strain evidence="1">UTEX B ZZ1240</strain>
    </source>
</reference>
<sequence>MTLIELDGIMEALKNLSHRTPPLKWRFSSAEIVSALRERANTTTLKRALAASTMPLVDDHRQAHNQVLESQDLLLHILGYRDSEDRLLIVPTSRRVRAAYMTVIIGRAALASKYAVTSLYKTRFAQAAHSHARLDAAMLSNGFVNALQSGDMSTSELTCAAGAAGFMDLVRCLANVGLPVPGAALEGAAQHNNAGPR</sequence>
<dbReference type="AlphaFoldDB" id="A0A835YWG8"/>
<proteinExistence type="predicted"/>